<feature type="non-terminal residue" evidence="2">
    <location>
        <position position="70"/>
    </location>
</feature>
<proteinExistence type="predicted"/>
<accession>A0A811VAE7</accession>
<comment type="caution">
    <text evidence="2">The sequence shown here is derived from an EMBL/GenBank/DDBJ whole genome shotgun (WGS) entry which is preliminary data.</text>
</comment>
<gene>
    <name evidence="2" type="ORF">CCAP1982_LOCUS18531</name>
</gene>
<dbReference type="Proteomes" id="UP000606786">
    <property type="component" value="Unassembled WGS sequence"/>
</dbReference>
<evidence type="ECO:0000313" key="3">
    <source>
        <dbReference type="Proteomes" id="UP000606786"/>
    </source>
</evidence>
<evidence type="ECO:0000256" key="1">
    <source>
        <dbReference type="SAM" id="MobiDB-lite"/>
    </source>
</evidence>
<organism evidence="2 3">
    <name type="scientific">Ceratitis capitata</name>
    <name type="common">Mediterranean fruit fly</name>
    <name type="synonym">Tephritis capitata</name>
    <dbReference type="NCBI Taxonomy" id="7213"/>
    <lineage>
        <taxon>Eukaryota</taxon>
        <taxon>Metazoa</taxon>
        <taxon>Ecdysozoa</taxon>
        <taxon>Arthropoda</taxon>
        <taxon>Hexapoda</taxon>
        <taxon>Insecta</taxon>
        <taxon>Pterygota</taxon>
        <taxon>Neoptera</taxon>
        <taxon>Endopterygota</taxon>
        <taxon>Diptera</taxon>
        <taxon>Brachycera</taxon>
        <taxon>Muscomorpha</taxon>
        <taxon>Tephritoidea</taxon>
        <taxon>Tephritidae</taxon>
        <taxon>Ceratitis</taxon>
        <taxon>Ceratitis</taxon>
    </lineage>
</organism>
<feature type="region of interest" description="Disordered" evidence="1">
    <location>
        <begin position="48"/>
        <end position="70"/>
    </location>
</feature>
<evidence type="ECO:0000313" key="2">
    <source>
        <dbReference type="EMBL" id="CAD7010357.1"/>
    </source>
</evidence>
<feature type="compositionally biased region" description="Basic residues" evidence="1">
    <location>
        <begin position="59"/>
        <end position="70"/>
    </location>
</feature>
<feature type="non-terminal residue" evidence="2">
    <location>
        <position position="1"/>
    </location>
</feature>
<keyword evidence="3" id="KW-1185">Reference proteome</keyword>
<dbReference type="EMBL" id="CAJHJT010000045">
    <property type="protein sequence ID" value="CAD7010357.1"/>
    <property type="molecule type" value="Genomic_DNA"/>
</dbReference>
<sequence>NGCSCRLTYGLFQCPRCGGCCIFTTQFRQWWCQLACVATTTTTNHHHHHQHMQLQAHSTHGHPHPLLHAQ</sequence>
<dbReference type="AlphaFoldDB" id="A0A811VAE7"/>
<name>A0A811VAE7_CERCA</name>
<reference evidence="2" key="1">
    <citation type="submission" date="2020-11" db="EMBL/GenBank/DDBJ databases">
        <authorList>
            <person name="Whitehead M."/>
        </authorList>
    </citation>
    <scope>NUCLEOTIDE SEQUENCE</scope>
    <source>
        <strain evidence="2">EGII</strain>
    </source>
</reference>
<protein>
    <submittedName>
        <fullName evidence="2">(Mediterranean fruit fly) hypothetical protein</fullName>
    </submittedName>
</protein>